<sequence length="234" mass="25611">MVYRRLVLSAFFAVALVLSGGGIASAAPGSLDLGSSGWDIPGITHGCSKELFNGDKRLGPETLSNKAPVGPQLVGYHRFGKLNATSFLEKWWNVEKNTWNWPDKQGYVLDGNGNPIKSEFTLSPGTRIDRYGSEYGNFLAPEGTPYAKRGLPPVNLVGDYPESCNYHDYTVLKPMKVYSGKIAPVFEQPSLGLQYEVVADLLVVTPKDEECGATVNVFWLRCAGYLQQTFPGPQ</sequence>
<protein>
    <submittedName>
        <fullName evidence="3">TNT domain-containing protein</fullName>
    </submittedName>
</protein>
<reference evidence="3 4" key="1">
    <citation type="submission" date="2020-04" db="EMBL/GenBank/DDBJ databases">
        <title>MicrobeNet Type strains.</title>
        <authorList>
            <person name="Nicholson A.C."/>
        </authorList>
    </citation>
    <scope>NUCLEOTIDE SEQUENCE [LARGE SCALE GENOMIC DNA]</scope>
    <source>
        <strain evidence="3 4">ATCC BAA-14</strain>
    </source>
</reference>
<comment type="caution">
    <text evidence="3">The sequence shown here is derived from an EMBL/GenBank/DDBJ whole genome shotgun (WGS) entry which is preliminary data.</text>
</comment>
<dbReference type="PANTHER" id="PTHR42059:SF1">
    <property type="entry name" value="TNT DOMAIN-CONTAINING PROTEIN"/>
    <property type="match status" value="1"/>
</dbReference>
<evidence type="ECO:0000313" key="3">
    <source>
        <dbReference type="EMBL" id="NKY01385.1"/>
    </source>
</evidence>
<dbReference type="InterPro" id="IPR025331">
    <property type="entry name" value="TNT"/>
</dbReference>
<dbReference type="Proteomes" id="UP000563898">
    <property type="component" value="Unassembled WGS sequence"/>
</dbReference>
<feature type="chain" id="PRO_5032327669" evidence="1">
    <location>
        <begin position="27"/>
        <end position="234"/>
    </location>
</feature>
<dbReference type="EMBL" id="JAAXPC010000003">
    <property type="protein sequence ID" value="NKY01385.1"/>
    <property type="molecule type" value="Genomic_DNA"/>
</dbReference>
<evidence type="ECO:0000313" key="4">
    <source>
        <dbReference type="Proteomes" id="UP000563898"/>
    </source>
</evidence>
<feature type="domain" description="TNT" evidence="2">
    <location>
        <begin position="121"/>
        <end position="228"/>
    </location>
</feature>
<gene>
    <name evidence="3" type="ORF">HGA05_07355</name>
</gene>
<evidence type="ECO:0000259" key="2">
    <source>
        <dbReference type="Pfam" id="PF14021"/>
    </source>
</evidence>
<dbReference type="InterPro" id="IPR053024">
    <property type="entry name" value="Fungal_surface_NADase"/>
</dbReference>
<keyword evidence="1" id="KW-0732">Signal</keyword>
<accession>A0A846WI22</accession>
<dbReference type="Pfam" id="PF14021">
    <property type="entry name" value="TNT"/>
    <property type="match status" value="1"/>
</dbReference>
<dbReference type="RefSeq" id="WP_006373016.1">
    <property type="nucleotide sequence ID" value="NZ_JAAXPC010000003.1"/>
</dbReference>
<organism evidence="3 4">
    <name type="scientific">Gordonia polyisoprenivorans</name>
    <dbReference type="NCBI Taxonomy" id="84595"/>
    <lineage>
        <taxon>Bacteria</taxon>
        <taxon>Bacillati</taxon>
        <taxon>Actinomycetota</taxon>
        <taxon>Actinomycetes</taxon>
        <taxon>Mycobacteriales</taxon>
        <taxon>Gordoniaceae</taxon>
        <taxon>Gordonia</taxon>
    </lineage>
</organism>
<evidence type="ECO:0000256" key="1">
    <source>
        <dbReference type="SAM" id="SignalP"/>
    </source>
</evidence>
<name>A0A846WI22_9ACTN</name>
<dbReference type="PANTHER" id="PTHR42059">
    <property type="entry name" value="TNT DOMAIN-CONTAINING PROTEIN"/>
    <property type="match status" value="1"/>
</dbReference>
<dbReference type="AlphaFoldDB" id="A0A846WI22"/>
<proteinExistence type="predicted"/>
<feature type="signal peptide" evidence="1">
    <location>
        <begin position="1"/>
        <end position="26"/>
    </location>
</feature>
<dbReference type="GO" id="GO:0050135">
    <property type="term" value="F:NADP+ nucleosidase activity"/>
    <property type="evidence" value="ECO:0007669"/>
    <property type="project" value="InterPro"/>
</dbReference>